<dbReference type="PROSITE" id="PS50215">
    <property type="entry name" value="ADAM_MEPRO"/>
    <property type="match status" value="1"/>
</dbReference>
<dbReference type="EMBL" id="OC001823">
    <property type="protein sequence ID" value="CAD7260733.1"/>
    <property type="molecule type" value="Genomic_DNA"/>
</dbReference>
<name>A0A7R9AVH8_TIMSH</name>
<comment type="caution">
    <text evidence="13">Lacks conserved residue(s) required for the propagation of feature annotation.</text>
</comment>
<reference evidence="16" key="1">
    <citation type="submission" date="2020-11" db="EMBL/GenBank/DDBJ databases">
        <authorList>
            <person name="Tran Van P."/>
        </authorList>
    </citation>
    <scope>NUCLEOTIDE SEQUENCE</scope>
</reference>
<evidence type="ECO:0000256" key="12">
    <source>
        <dbReference type="ARBA" id="ARBA00023180"/>
    </source>
</evidence>
<sequence>MGSVGNNLGNTLPVHPSRILTPPLIFKLQTRRDETDAFVRVPVDAVNFKEASLSLFGHVERVSVDRVKEEYVDQKEGVDHGMARMGERARERLKNKIEHIGCNERGPYWIERTSARALDPEQGSEPTFAWRESGKMLRKNHPQFTRPRFEPRSPRPRQSSFNTTSALANYATEAGRFTRDVKDYQLVYPCKVTSEGEFLSHYVPHHFQLSNYHDTKAQGAESHRPEDRVHYKLKFNGEDHHLVLVPNHHLLAPGMIIETRTSGGTKVRPPARDNIGVESVWDDPLSNVELRPAGDLQCFYHGHVRGHEGSKTALSTCYGLSTGGNLSEVSDFYIRFEAGFVRTKRGTYMIEPAMDHEPVDGLEHPHLLFEYDPDPLLDSVKTTNCGTRDNLEEALSQRKSRRSAHSERLKVDSYTAEKSEVMYLETLVVSDWTFLQYHKELDVDNYMLTIMNMAYNMYHDATLGVLIHLTIVRHIKLEEEKDEMNTKVSAASEETLESFCKWQNEMNPGDDSHPNHHDVAVLLTRTDICDTDGDCGLLGIAKMAGTCEPTLSCAVNEDNGMKLGYTVTHEVGHTLGMDHDLAERGCPGKLPSGEFTVMNPGTSDDAAMWWFTSLGFSYCLYDVPTDHDFEMTDILPGVMYGGDYQCKTLVNSQAKECEMGLSCDSLNCEIPDYGCVQTHVPAAAGTKCGENKWCYARQCLQLGERPGATDGGWGEWSDWSECSRTCGSGVAYSERQCNNPSPTHGGRFCIGDRRRHNICATEEKPPPVHPTEIRTSISPSSAVELNTTSALANYATEADIDVTCLILGDFSFSVKQWLWNWVKLIQYRPCDVNDTPFRDLQCSEFNDWVYPEDEKKHTWKGYYKHGENPCSLYCLSETKVLTALKPKVVDGTTCYRGIRDICIGGTCKEVPCDLNLTSNAVEDVCGVCRGDGTSCINKVGSQTFIAENKGMKKLVNIPVGATNIRVEESEPTKSYLILRDTEKKVALLKGTELGMFDISGMKVWIGMIKYQQEAFNIPGPTKTPLAFFVQPIENVTMRYSMGEKTTEQRKPIFIWDFLDWSKCSALCGPGTQLSQPKCVEKIAGVVDESHCQNMEKPSAKTQRCEIAECVPRWMLGDWQNCEKSLDSNSCKKSRLVKCIKPTGEGQGASLIIPEGSCGVPKPDTERPCVCEKTGKKKRCDSKKNRSMLSNEDQELDEDGNTDCTELESNDGASRHTLAGMSGTMQGTSSNSGDDSDRYANEDNPYSGFDWPGQSKESDKENPSNEITVEDSDSREKEDAVYDNPLHFYNIKNDGKRDENDDIKNSRDMEDTSNVDRQNVLNKEDFSYENSDKTFVQPQLKSTADETDQNVPSSSTHIQEGTNIQEGTDKGEYQDKHSPKLESNKNKNDRKKSYTLAKVRSEIISEKDDDDTGDEEGSFINGTPESQDYETSLLLNEYPYKDNLDDSRIGVKYTSSDLSDEENMREYARGSSDTPLRDNEGLTSLYRGSNRNTANFERAKSKSKSMKTSMNKTKSRIKHEKPSQDVFPEGCLTPEIIRHIPFCVDPNSGNILVNETGELVGHVPVQGTQAEEMRKLHSRDNLIIERGKTIKDLEPLDELKLTVNVDKTESKQLEHLPEGIQPPGENDKKLDLEGKDVLQYMQKMQENSNKSLGLN</sequence>
<evidence type="ECO:0000256" key="1">
    <source>
        <dbReference type="ARBA" id="ARBA00004498"/>
    </source>
</evidence>
<dbReference type="InterPro" id="IPR002870">
    <property type="entry name" value="Peptidase_M12B_N"/>
</dbReference>
<keyword evidence="11" id="KW-1015">Disulfide bond</keyword>
<dbReference type="SMART" id="SM00209">
    <property type="entry name" value="TSP1"/>
    <property type="match status" value="2"/>
</dbReference>
<dbReference type="GO" id="GO:0030198">
    <property type="term" value="P:extracellular matrix organization"/>
    <property type="evidence" value="ECO:0007669"/>
    <property type="project" value="TreeGrafter"/>
</dbReference>
<feature type="region of interest" description="Disordered" evidence="14">
    <location>
        <begin position="1181"/>
        <end position="1427"/>
    </location>
</feature>
<dbReference type="Pfam" id="PF00090">
    <property type="entry name" value="TSP_1"/>
    <property type="match status" value="1"/>
</dbReference>
<dbReference type="GO" id="GO:0006508">
    <property type="term" value="P:proteolysis"/>
    <property type="evidence" value="ECO:0007669"/>
    <property type="project" value="UniProtKB-KW"/>
</dbReference>
<comment type="subcellular location">
    <subcellularLocation>
        <location evidence="1">Secreted</location>
        <location evidence="1">Extracellular space</location>
        <location evidence="1">Extracellular matrix</location>
    </subcellularLocation>
</comment>
<dbReference type="InterPro" id="IPR036383">
    <property type="entry name" value="TSP1_rpt_sf"/>
</dbReference>
<dbReference type="InterPro" id="IPR041645">
    <property type="entry name" value="ADAMTS_CR_2"/>
</dbReference>
<dbReference type="GO" id="GO:0004222">
    <property type="term" value="F:metalloendopeptidase activity"/>
    <property type="evidence" value="ECO:0007669"/>
    <property type="project" value="InterPro"/>
</dbReference>
<feature type="active site" evidence="13">
    <location>
        <position position="570"/>
    </location>
</feature>
<dbReference type="InterPro" id="IPR010294">
    <property type="entry name" value="ADAMTS_spacer1"/>
</dbReference>
<feature type="binding site" evidence="13">
    <location>
        <position position="569"/>
    </location>
    <ligand>
        <name>Zn(2+)</name>
        <dbReference type="ChEBI" id="CHEBI:29105"/>
        <note>catalytic</note>
    </ligand>
</feature>
<keyword evidence="9 13" id="KW-0862">Zinc</keyword>
<organism evidence="16">
    <name type="scientific">Timema shepardi</name>
    <name type="common">Walking stick</name>
    <dbReference type="NCBI Taxonomy" id="629360"/>
    <lineage>
        <taxon>Eukaryota</taxon>
        <taxon>Metazoa</taxon>
        <taxon>Ecdysozoa</taxon>
        <taxon>Arthropoda</taxon>
        <taxon>Hexapoda</taxon>
        <taxon>Insecta</taxon>
        <taxon>Pterygota</taxon>
        <taxon>Neoptera</taxon>
        <taxon>Polyneoptera</taxon>
        <taxon>Phasmatodea</taxon>
        <taxon>Timematodea</taxon>
        <taxon>Timematoidea</taxon>
        <taxon>Timematidae</taxon>
        <taxon>Timema</taxon>
    </lineage>
</organism>
<dbReference type="Pfam" id="PF01562">
    <property type="entry name" value="Pep_M12B_propep"/>
    <property type="match status" value="1"/>
</dbReference>
<dbReference type="Pfam" id="PF17771">
    <property type="entry name" value="ADAMTS_CR_2"/>
    <property type="match status" value="1"/>
</dbReference>
<feature type="compositionally biased region" description="Polar residues" evidence="14">
    <location>
        <begin position="1485"/>
        <end position="1494"/>
    </location>
</feature>
<evidence type="ECO:0000313" key="16">
    <source>
        <dbReference type="EMBL" id="CAD7260733.1"/>
    </source>
</evidence>
<proteinExistence type="predicted"/>
<keyword evidence="6" id="KW-0732">Signal</keyword>
<keyword evidence="4" id="KW-0645">Protease</keyword>
<dbReference type="Pfam" id="PF19030">
    <property type="entry name" value="TSP1_ADAMTS"/>
    <property type="match status" value="1"/>
</dbReference>
<dbReference type="InterPro" id="IPR050439">
    <property type="entry name" value="ADAMTS_ADAMTS-like"/>
</dbReference>
<feature type="binding site" evidence="13">
    <location>
        <position position="573"/>
    </location>
    <ligand>
        <name>Zn(2+)</name>
        <dbReference type="ChEBI" id="CHEBI:29105"/>
        <note>catalytic</note>
    </ligand>
</feature>
<accession>A0A7R9AVH8</accession>
<evidence type="ECO:0000256" key="6">
    <source>
        <dbReference type="ARBA" id="ARBA00022729"/>
    </source>
</evidence>
<evidence type="ECO:0000256" key="13">
    <source>
        <dbReference type="PROSITE-ProRule" id="PRU00276"/>
    </source>
</evidence>
<dbReference type="Gene3D" id="2.20.100.10">
    <property type="entry name" value="Thrombospondin type-1 (TSP1) repeat"/>
    <property type="match status" value="2"/>
</dbReference>
<feature type="compositionally biased region" description="Acidic residues" evidence="14">
    <location>
        <begin position="1191"/>
        <end position="1208"/>
    </location>
</feature>
<dbReference type="Gene3D" id="3.40.390.10">
    <property type="entry name" value="Collagenase (Catalytic Domain)"/>
    <property type="match status" value="1"/>
</dbReference>
<feature type="region of interest" description="Disordered" evidence="14">
    <location>
        <begin position="120"/>
        <end position="165"/>
    </location>
</feature>
<gene>
    <name evidence="16" type="ORF">TSIB3V08_LOCUS4894</name>
</gene>
<dbReference type="Pfam" id="PF05986">
    <property type="entry name" value="ADAMTS_spacer1"/>
    <property type="match status" value="1"/>
</dbReference>
<evidence type="ECO:0000256" key="3">
    <source>
        <dbReference type="ARBA" id="ARBA00022530"/>
    </source>
</evidence>
<feature type="domain" description="Peptidase M12B" evidence="15">
    <location>
        <begin position="422"/>
        <end position="619"/>
    </location>
</feature>
<dbReference type="SUPFAM" id="SSF82895">
    <property type="entry name" value="TSP-1 type 1 repeat"/>
    <property type="match status" value="2"/>
</dbReference>
<keyword evidence="12" id="KW-0325">Glycoprotein</keyword>
<evidence type="ECO:0000256" key="11">
    <source>
        <dbReference type="ARBA" id="ARBA00023157"/>
    </source>
</evidence>
<evidence type="ECO:0000256" key="4">
    <source>
        <dbReference type="ARBA" id="ARBA00022670"/>
    </source>
</evidence>
<dbReference type="GO" id="GO:0031012">
    <property type="term" value="C:extracellular matrix"/>
    <property type="evidence" value="ECO:0007669"/>
    <property type="project" value="TreeGrafter"/>
</dbReference>
<feature type="binding site" evidence="13">
    <location>
        <position position="579"/>
    </location>
    <ligand>
        <name>Zn(2+)</name>
        <dbReference type="ChEBI" id="CHEBI:29105"/>
        <note>catalytic</note>
    </ligand>
</feature>
<evidence type="ECO:0000256" key="2">
    <source>
        <dbReference type="ARBA" id="ARBA00022525"/>
    </source>
</evidence>
<dbReference type="PROSITE" id="PS50092">
    <property type="entry name" value="TSP1"/>
    <property type="match status" value="2"/>
</dbReference>
<dbReference type="InterPro" id="IPR000884">
    <property type="entry name" value="TSP1_rpt"/>
</dbReference>
<evidence type="ECO:0000259" key="15">
    <source>
        <dbReference type="PROSITE" id="PS50215"/>
    </source>
</evidence>
<keyword evidence="3" id="KW-0272">Extracellular matrix</keyword>
<keyword evidence="10" id="KW-0482">Metalloprotease</keyword>
<evidence type="ECO:0000256" key="8">
    <source>
        <dbReference type="ARBA" id="ARBA00022801"/>
    </source>
</evidence>
<dbReference type="InterPro" id="IPR024079">
    <property type="entry name" value="MetalloPept_cat_dom_sf"/>
</dbReference>
<dbReference type="InterPro" id="IPR001590">
    <property type="entry name" value="Peptidase_M12B"/>
</dbReference>
<feature type="compositionally biased region" description="Acidic residues" evidence="14">
    <location>
        <begin position="1406"/>
        <end position="1416"/>
    </location>
</feature>
<protein>
    <recommendedName>
        <fullName evidence="15">Peptidase M12B domain-containing protein</fullName>
    </recommendedName>
</protein>
<evidence type="ECO:0000256" key="14">
    <source>
        <dbReference type="SAM" id="MobiDB-lite"/>
    </source>
</evidence>
<dbReference type="SUPFAM" id="SSF55486">
    <property type="entry name" value="Metalloproteases ('zincins'), catalytic domain"/>
    <property type="match status" value="1"/>
</dbReference>
<feature type="compositionally biased region" description="Polar residues" evidence="14">
    <location>
        <begin position="1348"/>
        <end position="1365"/>
    </location>
</feature>
<feature type="compositionally biased region" description="Polar residues" evidence="14">
    <location>
        <begin position="1222"/>
        <end position="1232"/>
    </location>
</feature>
<evidence type="ECO:0000256" key="10">
    <source>
        <dbReference type="ARBA" id="ARBA00023049"/>
    </source>
</evidence>
<evidence type="ECO:0000256" key="7">
    <source>
        <dbReference type="ARBA" id="ARBA00022737"/>
    </source>
</evidence>
<dbReference type="Gene3D" id="2.60.120.830">
    <property type="match status" value="1"/>
</dbReference>
<feature type="compositionally biased region" description="Polar residues" evidence="14">
    <location>
        <begin position="1332"/>
        <end position="1341"/>
    </location>
</feature>
<feature type="compositionally biased region" description="Basic and acidic residues" evidence="14">
    <location>
        <begin position="1321"/>
        <end position="1331"/>
    </location>
</feature>
<evidence type="ECO:0000256" key="5">
    <source>
        <dbReference type="ARBA" id="ARBA00022723"/>
    </source>
</evidence>
<dbReference type="PANTHER" id="PTHR13723">
    <property type="entry name" value="ADAMTS A DISINTEGRIN AND METALLOPROTEASE WITH THROMBOSPONDIN MOTIFS PROTEASE"/>
    <property type="match status" value="1"/>
</dbReference>
<evidence type="ECO:0000256" key="9">
    <source>
        <dbReference type="ARBA" id="ARBA00022833"/>
    </source>
</evidence>
<keyword evidence="5 13" id="KW-0479">Metal-binding</keyword>
<feature type="compositionally biased region" description="Basic and acidic residues" evidence="14">
    <location>
        <begin position="1292"/>
        <end position="1309"/>
    </location>
</feature>
<keyword evidence="8" id="KW-0378">Hydrolase</keyword>
<dbReference type="Pfam" id="PF01421">
    <property type="entry name" value="Reprolysin"/>
    <property type="match status" value="1"/>
</dbReference>
<dbReference type="GO" id="GO:0046872">
    <property type="term" value="F:metal ion binding"/>
    <property type="evidence" value="ECO:0007669"/>
    <property type="project" value="UniProtKB-KW"/>
</dbReference>
<dbReference type="FunFam" id="2.20.100.10:FF:000001">
    <property type="entry name" value="semaphorin-5A isoform X1"/>
    <property type="match status" value="1"/>
</dbReference>
<dbReference type="Gene3D" id="3.40.1620.60">
    <property type="match status" value="1"/>
</dbReference>
<dbReference type="PANTHER" id="PTHR13723:SF200">
    <property type="entry name" value="ADAM METALLOPEPTIDASE WITH THROMBOSPONDIN TYPE 1 MOTIF B, ISOFORM B"/>
    <property type="match status" value="1"/>
</dbReference>
<feature type="compositionally biased region" description="Basic and acidic residues" evidence="14">
    <location>
        <begin position="1366"/>
        <end position="1386"/>
    </location>
</feature>
<feature type="region of interest" description="Disordered" evidence="14">
    <location>
        <begin position="1459"/>
        <end position="1525"/>
    </location>
</feature>
<keyword evidence="2" id="KW-0964">Secreted</keyword>
<keyword evidence="7" id="KW-0677">Repeat</keyword>